<protein>
    <submittedName>
        <fullName evidence="1">Phosphoglycolate phosphatase</fullName>
    </submittedName>
</protein>
<dbReference type="InterPro" id="IPR050155">
    <property type="entry name" value="HAD-like_hydrolase_sf"/>
</dbReference>
<dbReference type="InterPro" id="IPR023214">
    <property type="entry name" value="HAD_sf"/>
</dbReference>
<comment type="caution">
    <text evidence="1">The sequence shown here is derived from an EMBL/GenBank/DDBJ whole genome shotgun (WGS) entry which is preliminary data.</text>
</comment>
<dbReference type="SFLD" id="SFLDG01129">
    <property type="entry name" value="C1.5:_HAD__Beta-PGM__Phosphata"/>
    <property type="match status" value="1"/>
</dbReference>
<dbReference type="GO" id="GO:0005829">
    <property type="term" value="C:cytosol"/>
    <property type="evidence" value="ECO:0007669"/>
    <property type="project" value="TreeGrafter"/>
</dbReference>
<proteinExistence type="predicted"/>
<dbReference type="PANTHER" id="PTHR43434:SF20">
    <property type="entry name" value="5'-NUCLEOTIDASE"/>
    <property type="match status" value="1"/>
</dbReference>
<evidence type="ECO:0000313" key="2">
    <source>
        <dbReference type="Proteomes" id="UP000321197"/>
    </source>
</evidence>
<dbReference type="AlphaFoldDB" id="A0A511R1S9"/>
<dbReference type="InterPro" id="IPR023198">
    <property type="entry name" value="PGP-like_dom2"/>
</dbReference>
<dbReference type="RefSeq" id="WP_119340623.1">
    <property type="nucleotide sequence ID" value="NZ_BJXL01000050.1"/>
</dbReference>
<dbReference type="PANTHER" id="PTHR43434">
    <property type="entry name" value="PHOSPHOGLYCOLATE PHOSPHATASE"/>
    <property type="match status" value="1"/>
</dbReference>
<accession>A0A511R1S9</accession>
<organism evidence="1 2">
    <name type="scientific">Meiothermus hypogaeus NBRC 106114</name>
    <dbReference type="NCBI Taxonomy" id="1227553"/>
    <lineage>
        <taxon>Bacteria</taxon>
        <taxon>Thermotogati</taxon>
        <taxon>Deinococcota</taxon>
        <taxon>Deinococci</taxon>
        <taxon>Thermales</taxon>
        <taxon>Thermaceae</taxon>
        <taxon>Meiothermus</taxon>
    </lineage>
</organism>
<dbReference type="Gene3D" id="3.40.50.1000">
    <property type="entry name" value="HAD superfamily/HAD-like"/>
    <property type="match status" value="1"/>
</dbReference>
<dbReference type="SFLD" id="SFLDS00003">
    <property type="entry name" value="Haloacid_Dehalogenase"/>
    <property type="match status" value="1"/>
</dbReference>
<reference evidence="1 2" key="1">
    <citation type="submission" date="2019-07" db="EMBL/GenBank/DDBJ databases">
        <title>Whole genome shotgun sequence of Meiothermus hypogaeus NBRC 106114.</title>
        <authorList>
            <person name="Hosoyama A."/>
            <person name="Uohara A."/>
            <person name="Ohji S."/>
            <person name="Ichikawa N."/>
        </authorList>
    </citation>
    <scope>NUCLEOTIDE SEQUENCE [LARGE SCALE GENOMIC DNA]</scope>
    <source>
        <strain evidence="1 2">NBRC 106114</strain>
    </source>
</reference>
<dbReference type="OrthoDB" id="9792518at2"/>
<dbReference type="EMBL" id="BJXL01000050">
    <property type="protein sequence ID" value="GEM83554.1"/>
    <property type="molecule type" value="Genomic_DNA"/>
</dbReference>
<sequence>MSVTTLLFDLDGTLLETAPGIVGCYRHTFLHLGVEIPETLDLHEFIGPPMKDNFRRLLDEAQTEAAVEIYRQCYEQKGQWQASVYAGIDQAVQTLSTTYRLMVATSKRSAFAQQMMGHFGLAPYFSAIYGVEAENLSESKAALIGRILQEHGLTPAEVVMIGDRAFDILGAKAHQMRSVGVLWGYGSPGELQTHGADLLCEHPLHLPQCVASLGGPTPAHSGF</sequence>
<gene>
    <name evidence="1" type="ORF">MHY01S_17200</name>
</gene>
<dbReference type="Pfam" id="PF13419">
    <property type="entry name" value="HAD_2"/>
    <property type="match status" value="1"/>
</dbReference>
<dbReference type="Proteomes" id="UP000321197">
    <property type="component" value="Unassembled WGS sequence"/>
</dbReference>
<name>A0A511R1S9_9DEIN</name>
<dbReference type="InterPro" id="IPR041492">
    <property type="entry name" value="HAD_2"/>
</dbReference>
<dbReference type="InterPro" id="IPR036412">
    <property type="entry name" value="HAD-like_sf"/>
</dbReference>
<dbReference type="Gene3D" id="1.10.150.240">
    <property type="entry name" value="Putative phosphatase, domain 2"/>
    <property type="match status" value="1"/>
</dbReference>
<dbReference type="GO" id="GO:0004713">
    <property type="term" value="F:protein tyrosine kinase activity"/>
    <property type="evidence" value="ECO:0007669"/>
    <property type="project" value="TreeGrafter"/>
</dbReference>
<evidence type="ECO:0000313" key="1">
    <source>
        <dbReference type="EMBL" id="GEM83554.1"/>
    </source>
</evidence>
<dbReference type="SUPFAM" id="SSF56784">
    <property type="entry name" value="HAD-like"/>
    <property type="match status" value="1"/>
</dbReference>